<evidence type="ECO:0000256" key="7">
    <source>
        <dbReference type="ARBA" id="ARBA00022692"/>
    </source>
</evidence>
<comment type="catalytic activity">
    <reaction evidence="14">
        <text>a 1,2-diacyl-sn-glycero-3-phospho-N,N-dimethylethanolamine + S-adenosyl-L-methionine = a 1,2-diacyl-sn-glycero-3-phosphocholine + S-adenosyl-L-homocysteine + H(+)</text>
        <dbReference type="Rhea" id="RHEA:32739"/>
        <dbReference type="ChEBI" id="CHEBI:15378"/>
        <dbReference type="ChEBI" id="CHEBI:57643"/>
        <dbReference type="ChEBI" id="CHEBI:57856"/>
        <dbReference type="ChEBI" id="CHEBI:59789"/>
        <dbReference type="ChEBI" id="CHEBI:64572"/>
    </reaction>
</comment>
<evidence type="ECO:0000256" key="4">
    <source>
        <dbReference type="ARBA" id="ARBA00022603"/>
    </source>
</evidence>
<evidence type="ECO:0000256" key="6">
    <source>
        <dbReference type="ARBA" id="ARBA00022691"/>
    </source>
</evidence>
<dbReference type="PANTHER" id="PTHR15458:SF5">
    <property type="entry name" value="PHOSPHATIDYLETHANOLAMINE N-METHYLTRANSFERASE"/>
    <property type="match status" value="1"/>
</dbReference>
<keyword evidence="12 14" id="KW-0594">Phospholipid biosynthesis</keyword>
<evidence type="ECO:0000256" key="10">
    <source>
        <dbReference type="ARBA" id="ARBA00023098"/>
    </source>
</evidence>
<evidence type="ECO:0000256" key="9">
    <source>
        <dbReference type="ARBA" id="ARBA00022989"/>
    </source>
</evidence>
<dbReference type="UniPathway" id="UPA00753"/>
<organism evidence="16 17">
    <name type="scientific">Linnemannia elongata AG-77</name>
    <dbReference type="NCBI Taxonomy" id="1314771"/>
    <lineage>
        <taxon>Eukaryota</taxon>
        <taxon>Fungi</taxon>
        <taxon>Fungi incertae sedis</taxon>
        <taxon>Mucoromycota</taxon>
        <taxon>Mortierellomycotina</taxon>
        <taxon>Mortierellomycetes</taxon>
        <taxon>Mortierellales</taxon>
        <taxon>Mortierellaceae</taxon>
        <taxon>Linnemannia</taxon>
    </lineage>
</organism>
<gene>
    <name evidence="16" type="ORF">K457DRAFT_149170</name>
</gene>
<dbReference type="GO" id="GO:0032259">
    <property type="term" value="P:methylation"/>
    <property type="evidence" value="ECO:0007669"/>
    <property type="project" value="UniProtKB-KW"/>
</dbReference>
<sequence>MELLQCFKKSALDVDLSSPWFWISVFSIAFNPFFWNVVARREYKTKVITKFFKGNRYSGCYALAAVIQTLGAIRFLTFEKAMLHQPKAECFQMLFTQVAAYVFFVVGFTLVMASFSPSESPGHSLVKTKTRSTPMRMLGDYFGILMDARVISFPFNVNDDPMYNGTALMSLGTALWSSSPAGIYLSGFVHLVYRIALAFEGPFTSEIYRKRDESRKAGPRDS</sequence>
<dbReference type="PANTHER" id="PTHR15458">
    <property type="entry name" value="PHOSPHATIDYLETHANOLAMINE N-METHYLTRANSFERASE"/>
    <property type="match status" value="1"/>
</dbReference>
<feature type="transmembrane region" description="Helical" evidence="15">
    <location>
        <begin position="59"/>
        <end position="78"/>
    </location>
</feature>
<keyword evidence="14" id="KW-0496">Mitochondrion</keyword>
<feature type="intramembrane region" description="Helical" evidence="14">
    <location>
        <begin position="19"/>
        <end position="39"/>
    </location>
</feature>
<comment type="similarity">
    <text evidence="14">Belongs to the class VI-like SAM-binding methyltransferase superfamily. PEMT/PEM2 methyltransferase family.</text>
</comment>
<evidence type="ECO:0000256" key="11">
    <source>
        <dbReference type="ARBA" id="ARBA00023136"/>
    </source>
</evidence>
<keyword evidence="3 14" id="KW-0444">Lipid biosynthesis</keyword>
<dbReference type="Proteomes" id="UP000078512">
    <property type="component" value="Unassembled WGS sequence"/>
</dbReference>
<dbReference type="GO" id="GO:0005789">
    <property type="term" value="C:endoplasmic reticulum membrane"/>
    <property type="evidence" value="ECO:0007669"/>
    <property type="project" value="UniProtKB-SubCell"/>
</dbReference>
<comment type="subcellular location">
    <subcellularLocation>
        <location evidence="14">Endoplasmic reticulum membrane</location>
        <topology evidence="14">Multi-pass membrane protein</topology>
    </subcellularLocation>
    <subcellularLocation>
        <location evidence="14">Mitochondrion membrane</location>
        <topology evidence="14">Multi-pass membrane protein</topology>
    </subcellularLocation>
</comment>
<feature type="topological domain" description="Lumenal" evidence="14">
    <location>
        <begin position="135"/>
        <end position="177"/>
    </location>
</feature>
<feature type="binding site" evidence="14">
    <location>
        <begin position="200"/>
        <end position="201"/>
    </location>
    <ligand>
        <name>S-adenosyl-L-methionine</name>
        <dbReference type="ChEBI" id="CHEBI:59789"/>
    </ligand>
</feature>
<dbReference type="Pfam" id="PF04191">
    <property type="entry name" value="PEMT"/>
    <property type="match status" value="1"/>
</dbReference>
<comment type="caution">
    <text evidence="14">Lacks conserved residue(s) required for the propagation of feature annotation.</text>
</comment>
<evidence type="ECO:0000256" key="2">
    <source>
        <dbReference type="ARBA" id="ARBA00005189"/>
    </source>
</evidence>
<evidence type="ECO:0000256" key="12">
    <source>
        <dbReference type="ARBA" id="ARBA00023209"/>
    </source>
</evidence>
<comment type="function">
    <text evidence="14">Catalyzes the second two steps of the methylation pathway of phosphatidylcholine biosynthesis, the SAM-dependent methylation of phosphatidylmonomethylethanolamine (PMME) to phosphatidyldimethylethanolamine (PDME) and of PDME to phosphatidylcholine (PC).</text>
</comment>
<dbReference type="InterPro" id="IPR024960">
    <property type="entry name" value="PEMT/MFAP"/>
</dbReference>
<keyword evidence="17" id="KW-1185">Reference proteome</keyword>
<feature type="topological domain" description="Lumenal" evidence="14">
    <location>
        <begin position="1"/>
        <end position="18"/>
    </location>
</feature>
<keyword evidence="5 14" id="KW-0808">Transferase</keyword>
<evidence type="ECO:0000256" key="3">
    <source>
        <dbReference type="ARBA" id="ARBA00022516"/>
    </source>
</evidence>
<keyword evidence="11 14" id="KW-0472">Membrane</keyword>
<name>A0A197JXG4_9FUNG</name>
<comment type="pathway">
    <text evidence="2">Lipid metabolism.</text>
</comment>
<dbReference type="EMBL" id="KV442040">
    <property type="protein sequence ID" value="OAQ29638.1"/>
    <property type="molecule type" value="Genomic_DNA"/>
</dbReference>
<comment type="catalytic activity">
    <reaction evidence="14">
        <text>a 1,2-diacyl-sn-glycero-3-phospho-N-methylethanolamine + S-adenosyl-L-methionine = a 1,2-diacyl-sn-glycero-3-phospho-N,N-dimethylethanolamine + S-adenosyl-L-homocysteine + H(+)</text>
        <dbReference type="Rhea" id="RHEA:32735"/>
        <dbReference type="ChEBI" id="CHEBI:15378"/>
        <dbReference type="ChEBI" id="CHEBI:57856"/>
        <dbReference type="ChEBI" id="CHEBI:59789"/>
        <dbReference type="ChEBI" id="CHEBI:64572"/>
        <dbReference type="ChEBI" id="CHEBI:64573"/>
        <dbReference type="EC" id="2.1.1.71"/>
    </reaction>
</comment>
<feature type="transmembrane region" description="Helical" evidence="15">
    <location>
        <begin position="98"/>
        <end position="116"/>
    </location>
</feature>
<dbReference type="OrthoDB" id="8300106at2759"/>
<keyword evidence="9 14" id="KW-1133">Transmembrane helix</keyword>
<dbReference type="GO" id="GO:0031966">
    <property type="term" value="C:mitochondrial membrane"/>
    <property type="evidence" value="ECO:0007669"/>
    <property type="project" value="UniProtKB-SubCell"/>
</dbReference>
<accession>A0A197JXG4</accession>
<feature type="transmembrane region" description="Helical" evidence="15">
    <location>
        <begin position="20"/>
        <end position="38"/>
    </location>
</feature>
<feature type="topological domain" description="Lumenal" evidence="14">
    <location>
        <begin position="40"/>
        <end position="51"/>
    </location>
</feature>
<dbReference type="PROSITE" id="PS51599">
    <property type="entry name" value="SAM_PEMT_PEM2"/>
    <property type="match status" value="1"/>
</dbReference>
<evidence type="ECO:0000256" key="1">
    <source>
        <dbReference type="ARBA" id="ARBA00004969"/>
    </source>
</evidence>
<keyword evidence="8 14" id="KW-0256">Endoplasmic reticulum</keyword>
<dbReference type="STRING" id="1314771.A0A197JXG4"/>
<dbReference type="GO" id="GO:0000773">
    <property type="term" value="F:phosphatidyl-N-methylethanolamine N-methyltransferase activity"/>
    <property type="evidence" value="ECO:0007669"/>
    <property type="project" value="UniProtKB-UniRule"/>
</dbReference>
<feature type="topological domain" description="Cytoplasmic" evidence="14">
    <location>
        <begin position="199"/>
        <end position="222"/>
    </location>
</feature>
<proteinExistence type="inferred from homology"/>
<evidence type="ECO:0000256" key="14">
    <source>
        <dbReference type="HAMAP-Rule" id="MF_03216"/>
    </source>
</evidence>
<protein>
    <recommendedName>
        <fullName evidence="14">Phosphatidyl-N-methylethanolamine N-methyltransferase</fullName>
        <ecNumber evidence="14">2.1.1.71</ecNumber>
    </recommendedName>
    <alternativeName>
        <fullName evidence="14">Phospholipid methyltransferase</fullName>
        <shortName evidence="14">PLMT</shortName>
    </alternativeName>
</protein>
<reference evidence="16 17" key="1">
    <citation type="submission" date="2016-05" db="EMBL/GenBank/DDBJ databases">
        <title>Genome sequencing reveals origins of a unique bacterial endosymbiosis in the earliest lineages of terrestrial Fungi.</title>
        <authorList>
            <consortium name="DOE Joint Genome Institute"/>
            <person name="Uehling J."/>
            <person name="Gryganskyi A."/>
            <person name="Hameed K."/>
            <person name="Tschaplinski T."/>
            <person name="Misztal P."/>
            <person name="Wu S."/>
            <person name="Desiro A."/>
            <person name="Vande Pol N."/>
            <person name="Du Z.-Y."/>
            <person name="Zienkiewicz A."/>
            <person name="Zienkiewicz K."/>
            <person name="Morin E."/>
            <person name="Tisserant E."/>
            <person name="Splivallo R."/>
            <person name="Hainaut M."/>
            <person name="Henrissat B."/>
            <person name="Ohm R."/>
            <person name="Kuo A."/>
            <person name="Yan J."/>
            <person name="Lipzen A."/>
            <person name="Nolan M."/>
            <person name="Labutti K."/>
            <person name="Barry K."/>
            <person name="Goldstein A."/>
            <person name="Labbe J."/>
            <person name="Schadt C."/>
            <person name="Tuskan G."/>
            <person name="Grigoriev I."/>
            <person name="Martin F."/>
            <person name="Vilgalys R."/>
            <person name="Bonito G."/>
        </authorList>
    </citation>
    <scope>NUCLEOTIDE SEQUENCE [LARGE SCALE GENOMIC DNA]</scope>
    <source>
        <strain evidence="16 17">AG-77</strain>
    </source>
</reference>
<evidence type="ECO:0000256" key="8">
    <source>
        <dbReference type="ARBA" id="ARBA00022824"/>
    </source>
</evidence>
<dbReference type="EC" id="2.1.1.71" evidence="14"/>
<dbReference type="AlphaFoldDB" id="A0A197JXG4"/>
<comment type="pathway">
    <text evidence="1 14">Phospholipid metabolism; phosphatidylcholine biosynthesis.</text>
</comment>
<evidence type="ECO:0000256" key="13">
    <source>
        <dbReference type="ARBA" id="ARBA00023264"/>
    </source>
</evidence>
<evidence type="ECO:0000256" key="15">
    <source>
        <dbReference type="SAM" id="Phobius"/>
    </source>
</evidence>
<dbReference type="HAMAP" id="MF_03216">
    <property type="entry name" value="PLMT"/>
    <property type="match status" value="1"/>
</dbReference>
<keyword evidence="6 14" id="KW-0949">S-adenosyl-L-methionine</keyword>
<evidence type="ECO:0000313" key="17">
    <source>
        <dbReference type="Proteomes" id="UP000078512"/>
    </source>
</evidence>
<keyword evidence="4 14" id="KW-0489">Methyltransferase</keyword>
<keyword evidence="10 14" id="KW-0443">Lipid metabolism</keyword>
<dbReference type="InterPro" id="IPR007318">
    <property type="entry name" value="Phopholipid_MeTrfase"/>
</dbReference>
<keyword evidence="7 14" id="KW-0812">Transmembrane</keyword>
<keyword evidence="13 14" id="KW-1208">Phospholipid metabolism</keyword>
<dbReference type="GO" id="GO:0006656">
    <property type="term" value="P:phosphatidylcholine biosynthetic process"/>
    <property type="evidence" value="ECO:0007669"/>
    <property type="project" value="UniProtKB-UniRule"/>
</dbReference>
<evidence type="ECO:0000256" key="5">
    <source>
        <dbReference type="ARBA" id="ARBA00022679"/>
    </source>
</evidence>
<evidence type="ECO:0000313" key="16">
    <source>
        <dbReference type="EMBL" id="OAQ29638.1"/>
    </source>
</evidence>